<dbReference type="AlphaFoldDB" id="A0A3B1DRP1"/>
<keyword evidence="2" id="KW-0479">Metal-binding</keyword>
<evidence type="ECO:0000256" key="3">
    <source>
        <dbReference type="ARBA" id="ARBA00022801"/>
    </source>
</evidence>
<dbReference type="EC" id="3.5.4.3" evidence="6"/>
<name>A0A3B1DRP1_9ZZZZ</name>
<dbReference type="PANTHER" id="PTHR11271">
    <property type="entry name" value="GUANINE DEAMINASE"/>
    <property type="match status" value="1"/>
</dbReference>
<dbReference type="GO" id="GO:0005829">
    <property type="term" value="C:cytosol"/>
    <property type="evidence" value="ECO:0007669"/>
    <property type="project" value="TreeGrafter"/>
</dbReference>
<evidence type="ECO:0000313" key="6">
    <source>
        <dbReference type="EMBL" id="VAX41551.1"/>
    </source>
</evidence>
<evidence type="ECO:0000256" key="1">
    <source>
        <dbReference type="ARBA" id="ARBA00001947"/>
    </source>
</evidence>
<dbReference type="Gene3D" id="3.20.20.140">
    <property type="entry name" value="Metal-dependent hydrolases"/>
    <property type="match status" value="1"/>
</dbReference>
<proteinExistence type="predicted"/>
<dbReference type="InterPro" id="IPR011059">
    <property type="entry name" value="Metal-dep_hydrolase_composite"/>
</dbReference>
<dbReference type="GO" id="GO:0046098">
    <property type="term" value="P:guanine metabolic process"/>
    <property type="evidence" value="ECO:0007669"/>
    <property type="project" value="TreeGrafter"/>
</dbReference>
<sequence length="403" mass="43352">MILGGTLMLPGRGSAVRLARGTVEVKGSKIVAVCETDEWGTLDLGGEGCLICPGFIDTHLHLPQFDSIGIDGLELLEWLDRVIFPAEVRWEDPDYAGAMTERVLDQLAAFGTTSFAAYATVHHEATKRSLEVIAGRGLRAMVGQVLMDRHAPAELVRPARQLITEAAALVPSGRVEVAVTPRFAVSCTPELLAACGDLAQKTGWAVQTHLAETRPECRLIDELFDGTAYTAVYEQAGLLGPRSLLAHGIWLSEHERSLLAKTQSIIAHCPTANLFLEAGSHDRALLRQSGVRVSLGSDVAGGPDRSMVRVGRAMIETAKNRGAPPPLPAEAWWQITQGNAEILGWKEVGSLYAGTEADLLVIRPTAGWTDSPDPLGALLYGWDDRWLVKTLVDGQVVYAAAAE</sequence>
<dbReference type="Pfam" id="PF01979">
    <property type="entry name" value="Amidohydro_1"/>
    <property type="match status" value="1"/>
</dbReference>
<gene>
    <name evidence="6" type="ORF">MNBD_PLANCTO03-1310</name>
</gene>
<dbReference type="InterPro" id="IPR051607">
    <property type="entry name" value="Metallo-dep_hydrolases"/>
</dbReference>
<dbReference type="SUPFAM" id="SSF51556">
    <property type="entry name" value="Metallo-dependent hydrolases"/>
    <property type="match status" value="1"/>
</dbReference>
<dbReference type="SUPFAM" id="SSF51338">
    <property type="entry name" value="Composite domain of metallo-dependent hydrolases"/>
    <property type="match status" value="1"/>
</dbReference>
<dbReference type="GO" id="GO:0008270">
    <property type="term" value="F:zinc ion binding"/>
    <property type="evidence" value="ECO:0007669"/>
    <property type="project" value="TreeGrafter"/>
</dbReference>
<evidence type="ECO:0000256" key="2">
    <source>
        <dbReference type="ARBA" id="ARBA00022723"/>
    </source>
</evidence>
<keyword evidence="3 6" id="KW-0378">Hydrolase</keyword>
<accession>A0A3B1DRP1</accession>
<dbReference type="EMBL" id="UOGK01000561">
    <property type="protein sequence ID" value="VAX41551.1"/>
    <property type="molecule type" value="Genomic_DNA"/>
</dbReference>
<dbReference type="InterPro" id="IPR032466">
    <property type="entry name" value="Metal_Hydrolase"/>
</dbReference>
<comment type="cofactor">
    <cofactor evidence="1">
        <name>Zn(2+)</name>
        <dbReference type="ChEBI" id="CHEBI:29105"/>
    </cofactor>
</comment>
<organism evidence="6">
    <name type="scientific">hydrothermal vent metagenome</name>
    <dbReference type="NCBI Taxonomy" id="652676"/>
    <lineage>
        <taxon>unclassified sequences</taxon>
        <taxon>metagenomes</taxon>
        <taxon>ecological metagenomes</taxon>
    </lineage>
</organism>
<evidence type="ECO:0000259" key="5">
    <source>
        <dbReference type="Pfam" id="PF01979"/>
    </source>
</evidence>
<evidence type="ECO:0000256" key="4">
    <source>
        <dbReference type="ARBA" id="ARBA00022833"/>
    </source>
</evidence>
<dbReference type="InterPro" id="IPR006680">
    <property type="entry name" value="Amidohydro-rel"/>
</dbReference>
<dbReference type="GO" id="GO:0008892">
    <property type="term" value="F:guanine deaminase activity"/>
    <property type="evidence" value="ECO:0007669"/>
    <property type="project" value="UniProtKB-EC"/>
</dbReference>
<protein>
    <submittedName>
        <fullName evidence="6">Guanine deaminase</fullName>
        <ecNumber evidence="6">3.5.4.3</ecNumber>
    </submittedName>
</protein>
<dbReference type="PANTHER" id="PTHR11271:SF6">
    <property type="entry name" value="GUANINE DEAMINASE"/>
    <property type="match status" value="1"/>
</dbReference>
<reference evidence="6" key="1">
    <citation type="submission" date="2018-06" db="EMBL/GenBank/DDBJ databases">
        <authorList>
            <person name="Zhirakovskaya E."/>
        </authorList>
    </citation>
    <scope>NUCLEOTIDE SEQUENCE</scope>
</reference>
<feature type="domain" description="Amidohydrolase-related" evidence="5">
    <location>
        <begin position="51"/>
        <end position="397"/>
    </location>
</feature>
<keyword evidence="4" id="KW-0862">Zinc</keyword>
<dbReference type="Gene3D" id="2.30.40.10">
    <property type="entry name" value="Urease, subunit C, domain 1"/>
    <property type="match status" value="1"/>
</dbReference>